<dbReference type="InterPro" id="IPR006568">
    <property type="entry name" value="PSP_pro-rich"/>
</dbReference>
<feature type="compositionally biased region" description="Polar residues" evidence="8">
    <location>
        <begin position="489"/>
        <end position="500"/>
    </location>
</feature>
<feature type="compositionally biased region" description="Polar residues" evidence="8">
    <location>
        <begin position="306"/>
        <end position="318"/>
    </location>
</feature>
<feature type="domain" description="CCHC-type" evidence="9">
    <location>
        <begin position="272"/>
        <end position="288"/>
    </location>
</feature>
<dbReference type="InterPro" id="IPR036875">
    <property type="entry name" value="Znf_CCHC_sf"/>
</dbReference>
<evidence type="ECO:0000256" key="8">
    <source>
        <dbReference type="SAM" id="MobiDB-lite"/>
    </source>
</evidence>
<evidence type="ECO:0000256" key="5">
    <source>
        <dbReference type="ARBA" id="ARBA00022833"/>
    </source>
</evidence>
<feature type="compositionally biased region" description="Polar residues" evidence="8">
    <location>
        <begin position="532"/>
        <end position="553"/>
    </location>
</feature>
<dbReference type="GO" id="GO:0005654">
    <property type="term" value="C:nucleoplasm"/>
    <property type="evidence" value="ECO:0007669"/>
    <property type="project" value="UniProtKB-SubCell"/>
</dbReference>
<keyword evidence="6" id="KW-0539">Nucleus</keyword>
<evidence type="ECO:0000256" key="4">
    <source>
        <dbReference type="ARBA" id="ARBA00022771"/>
    </source>
</evidence>
<evidence type="ECO:0000313" key="11">
    <source>
        <dbReference type="Proteomes" id="UP001552299"/>
    </source>
</evidence>
<evidence type="ECO:0000259" key="9">
    <source>
        <dbReference type="PROSITE" id="PS50158"/>
    </source>
</evidence>
<feature type="region of interest" description="Disordered" evidence="8">
    <location>
        <begin position="297"/>
        <end position="318"/>
    </location>
</feature>
<sequence>MGSDDFIKLDSPNHSDDQAEGKGCHESLTKETSLSTFKEKVDVVNHFETEDVTGGGNIEVHNVNVEEEGSQQVRDMDLEEDDFIQKQAILQENVRLIDSLSTFKRVDESESIFPTTIISTNSVSNTAVAKLVVDESPVAGFKRARTTCDDEHPSVRVVYNCLTRESKKKLMELMQQWSQWQTKHQSSSDVPGDIVLESGEDTYFAALHVGSERTNAVSFWLDYQGKNENIGDPVKFDGDMVPLYDRGFTLGLTTLDGSTNPESGVQALVASRCFNCGSYSHAVKECPKPRDNIAISNARKQHGSKRNQNAGSRNQNRYYQKSSGKFDDLKAGALGPETRECLGIGELDPPPWLHRMRQLGYPPGYLDDVEEDQPSGIIIFADEEGNAECEEGELPERAEGAVPTPSKKTMTVEFPGINAPIPENADNWVWGTPHSSHNRSSHSNSNRPTDSHRGSYHDHNESIDRHRDDGPPGSVHGLAAFSRPGYSPRYSSQDHYSTPSPHLGRSLSDRSWPSPLYESSPIHSPHSPHPYSNLNWQSPQYHNLVANNNQRSYENPYRLNSDARERDQHRHDHHRHHHRR</sequence>
<evidence type="ECO:0000256" key="2">
    <source>
        <dbReference type="ARBA" id="ARBA00007497"/>
    </source>
</evidence>
<feature type="compositionally biased region" description="Basic and acidic residues" evidence="8">
    <location>
        <begin position="1"/>
        <end position="29"/>
    </location>
</feature>
<feature type="region of interest" description="Disordered" evidence="8">
    <location>
        <begin position="1"/>
        <end position="30"/>
    </location>
</feature>
<protein>
    <recommendedName>
        <fullName evidence="9">CCHC-type domain-containing protein</fullName>
    </recommendedName>
</protein>
<dbReference type="GO" id="GO:0008270">
    <property type="term" value="F:zinc ion binding"/>
    <property type="evidence" value="ECO:0007669"/>
    <property type="project" value="UniProtKB-KW"/>
</dbReference>
<dbReference type="PROSITE" id="PS50158">
    <property type="entry name" value="ZF_CCHC"/>
    <property type="match status" value="1"/>
</dbReference>
<feature type="region of interest" description="Disordered" evidence="8">
    <location>
        <begin position="388"/>
        <end position="580"/>
    </location>
</feature>
<proteinExistence type="inferred from homology"/>
<accession>A0ABD0U1M3</accession>
<keyword evidence="4 7" id="KW-0863">Zinc-finger</keyword>
<comment type="caution">
    <text evidence="10">The sequence shown here is derived from an EMBL/GenBank/DDBJ whole genome shotgun (WGS) entry which is preliminary data.</text>
</comment>
<evidence type="ECO:0000313" key="10">
    <source>
        <dbReference type="EMBL" id="KAL0905705.1"/>
    </source>
</evidence>
<evidence type="ECO:0000256" key="1">
    <source>
        <dbReference type="ARBA" id="ARBA00004642"/>
    </source>
</evidence>
<organism evidence="10 11">
    <name type="scientific">Dendrobium thyrsiflorum</name>
    <name type="common">Pinecone-like raceme dendrobium</name>
    <name type="synonym">Orchid</name>
    <dbReference type="NCBI Taxonomy" id="117978"/>
    <lineage>
        <taxon>Eukaryota</taxon>
        <taxon>Viridiplantae</taxon>
        <taxon>Streptophyta</taxon>
        <taxon>Embryophyta</taxon>
        <taxon>Tracheophyta</taxon>
        <taxon>Spermatophyta</taxon>
        <taxon>Magnoliopsida</taxon>
        <taxon>Liliopsida</taxon>
        <taxon>Asparagales</taxon>
        <taxon>Orchidaceae</taxon>
        <taxon>Epidendroideae</taxon>
        <taxon>Malaxideae</taxon>
        <taxon>Dendrobiinae</taxon>
        <taxon>Dendrobium</taxon>
    </lineage>
</organism>
<feature type="compositionally biased region" description="Basic and acidic residues" evidence="8">
    <location>
        <begin position="561"/>
        <end position="570"/>
    </location>
</feature>
<evidence type="ECO:0000256" key="3">
    <source>
        <dbReference type="ARBA" id="ARBA00022723"/>
    </source>
</evidence>
<dbReference type="InterPro" id="IPR052115">
    <property type="entry name" value="NEXT_complex_subunit_ZCCHC8"/>
</dbReference>
<comment type="subcellular location">
    <subcellularLocation>
        <location evidence="1">Nucleus</location>
        <location evidence="1">Nucleoplasm</location>
    </subcellularLocation>
</comment>
<dbReference type="PANTHER" id="PTHR13316">
    <property type="entry name" value="ZINC FINGER, CCHC DOMAIN CONTAINING 8"/>
    <property type="match status" value="1"/>
</dbReference>
<evidence type="ECO:0000256" key="7">
    <source>
        <dbReference type="PROSITE-ProRule" id="PRU00047"/>
    </source>
</evidence>
<gene>
    <name evidence="10" type="ORF">M5K25_024145</name>
</gene>
<comment type="similarity">
    <text evidence="2">Belongs to the ZCCHC8 family.</text>
</comment>
<reference evidence="10 11" key="1">
    <citation type="journal article" date="2024" name="Plant Biotechnol. J.">
        <title>Dendrobium thyrsiflorum genome and its molecular insights into genes involved in important horticultural traits.</title>
        <authorList>
            <person name="Chen B."/>
            <person name="Wang J.Y."/>
            <person name="Zheng P.J."/>
            <person name="Li K.L."/>
            <person name="Liang Y.M."/>
            <person name="Chen X.F."/>
            <person name="Zhang C."/>
            <person name="Zhao X."/>
            <person name="He X."/>
            <person name="Zhang G.Q."/>
            <person name="Liu Z.J."/>
            <person name="Xu Q."/>
        </authorList>
    </citation>
    <scope>NUCLEOTIDE SEQUENCE [LARGE SCALE GENOMIC DNA]</scope>
    <source>
        <strain evidence="10">GZMU011</strain>
    </source>
</reference>
<feature type="compositionally biased region" description="Basic residues" evidence="8">
    <location>
        <begin position="571"/>
        <end position="580"/>
    </location>
</feature>
<keyword evidence="11" id="KW-1185">Reference proteome</keyword>
<dbReference type="Pfam" id="PF04046">
    <property type="entry name" value="PSP"/>
    <property type="match status" value="1"/>
</dbReference>
<feature type="compositionally biased region" description="Basic and acidic residues" evidence="8">
    <location>
        <begin position="449"/>
        <end position="470"/>
    </location>
</feature>
<dbReference type="EMBL" id="JANQDX010000018">
    <property type="protein sequence ID" value="KAL0905705.1"/>
    <property type="molecule type" value="Genomic_DNA"/>
</dbReference>
<dbReference type="SMART" id="SM00581">
    <property type="entry name" value="PSP"/>
    <property type="match status" value="1"/>
</dbReference>
<name>A0ABD0U1M3_DENTH</name>
<dbReference type="AlphaFoldDB" id="A0ABD0U1M3"/>
<dbReference type="SUPFAM" id="SSF57756">
    <property type="entry name" value="Retrovirus zinc finger-like domains"/>
    <property type="match status" value="1"/>
</dbReference>
<keyword evidence="5" id="KW-0862">Zinc</keyword>
<dbReference type="InterPro" id="IPR001878">
    <property type="entry name" value="Znf_CCHC"/>
</dbReference>
<dbReference type="PANTHER" id="PTHR13316:SF0">
    <property type="entry name" value="ZINC FINGER CCHC DOMAIN-CONTAINING PROTEIN 8"/>
    <property type="match status" value="1"/>
</dbReference>
<keyword evidence="3" id="KW-0479">Metal-binding</keyword>
<dbReference type="Proteomes" id="UP001552299">
    <property type="component" value="Unassembled WGS sequence"/>
</dbReference>
<evidence type="ECO:0000256" key="6">
    <source>
        <dbReference type="ARBA" id="ARBA00023242"/>
    </source>
</evidence>